<dbReference type="AlphaFoldDB" id="A0A2W4YFL9"/>
<organism evidence="3 4">
    <name type="scientific">Phormidesmis priestleyi</name>
    <dbReference type="NCBI Taxonomy" id="268141"/>
    <lineage>
        <taxon>Bacteria</taxon>
        <taxon>Bacillati</taxon>
        <taxon>Cyanobacteriota</taxon>
        <taxon>Cyanophyceae</taxon>
        <taxon>Leptolyngbyales</taxon>
        <taxon>Leptolyngbyaceae</taxon>
        <taxon>Phormidesmis</taxon>
    </lineage>
</organism>
<protein>
    <recommendedName>
        <fullName evidence="2">Putative restriction endonuclease domain-containing protein</fullName>
    </recommendedName>
</protein>
<dbReference type="PANTHER" id="PTHR33352:SF3">
    <property type="entry name" value="SLR1612 PROTEIN"/>
    <property type="match status" value="1"/>
</dbReference>
<dbReference type="Gene3D" id="3.90.1570.10">
    <property type="entry name" value="tt1808, chain A"/>
    <property type="match status" value="1"/>
</dbReference>
<reference evidence="3 4" key="2">
    <citation type="submission" date="2018-06" db="EMBL/GenBank/DDBJ databases">
        <title>Metagenomic assembly of (sub)arctic Cyanobacteria and their associated microbiome from non-axenic cultures.</title>
        <authorList>
            <person name="Baurain D."/>
        </authorList>
    </citation>
    <scope>NUCLEOTIDE SEQUENCE [LARGE SCALE GENOMIC DNA]</scope>
    <source>
        <strain evidence="3">ULC027bin1</strain>
    </source>
</reference>
<dbReference type="Pfam" id="PF05685">
    <property type="entry name" value="Uma2"/>
    <property type="match status" value="1"/>
</dbReference>
<dbReference type="InterPro" id="IPR011335">
    <property type="entry name" value="Restrct_endonuc-II-like"/>
</dbReference>
<accession>A0A2W4YFL9</accession>
<feature type="domain" description="Putative restriction endonuclease" evidence="2">
    <location>
        <begin position="77"/>
        <end position="180"/>
    </location>
</feature>
<comment type="caution">
    <text evidence="3">The sequence shown here is derived from an EMBL/GenBank/DDBJ whole genome shotgun (WGS) entry which is preliminary data.</text>
</comment>
<sequence length="266" mass="29820">MIPNPASSQAANSPAAVITWPLLPDDFVLPDDPVENEAQPLLAAALTQALASLPELTQDALIVSNFALCAGINGRIICKAPDWMYVAPVQPSTRIRRSHTPHKQGAVPYVVMEFLSENDCGEYSMKSGQKIGKWHFYERVIEVPRYVIFDPDSGELEVYALERNRYELETADEQGLYLIPGINLRLGVWEGTHEIRTGPWLRWWTAEGDLVFWLEDKVQQAEDKAQQAEDKVQQAEVEARQARAEAEQERQEKAVLLAKLRAAGLA</sequence>
<name>A0A2W4YFL9_9CYAN</name>
<dbReference type="InterPro" id="IPR008538">
    <property type="entry name" value="Uma2"/>
</dbReference>
<feature type="coiled-coil region" evidence="1">
    <location>
        <begin position="211"/>
        <end position="263"/>
    </location>
</feature>
<evidence type="ECO:0000313" key="4">
    <source>
        <dbReference type="Proteomes" id="UP000249794"/>
    </source>
</evidence>
<dbReference type="PANTHER" id="PTHR33352">
    <property type="entry name" value="SLR1095 PROTEIN"/>
    <property type="match status" value="1"/>
</dbReference>
<dbReference type="Proteomes" id="UP000249794">
    <property type="component" value="Unassembled WGS sequence"/>
</dbReference>
<gene>
    <name evidence="3" type="ORF">DCF15_20830</name>
</gene>
<dbReference type="EMBL" id="QBMP01000328">
    <property type="protein sequence ID" value="PZO46071.1"/>
    <property type="molecule type" value="Genomic_DNA"/>
</dbReference>
<evidence type="ECO:0000256" key="1">
    <source>
        <dbReference type="SAM" id="Coils"/>
    </source>
</evidence>
<dbReference type="SUPFAM" id="SSF52980">
    <property type="entry name" value="Restriction endonuclease-like"/>
    <property type="match status" value="1"/>
</dbReference>
<keyword evidence="1" id="KW-0175">Coiled coil</keyword>
<evidence type="ECO:0000313" key="3">
    <source>
        <dbReference type="EMBL" id="PZO46071.1"/>
    </source>
</evidence>
<proteinExistence type="predicted"/>
<evidence type="ECO:0000259" key="2">
    <source>
        <dbReference type="Pfam" id="PF05685"/>
    </source>
</evidence>
<dbReference type="InterPro" id="IPR012296">
    <property type="entry name" value="Nuclease_put_TT1808"/>
</dbReference>
<reference evidence="4" key="1">
    <citation type="submission" date="2018-04" db="EMBL/GenBank/DDBJ databases">
        <authorList>
            <person name="Cornet L."/>
        </authorList>
    </citation>
    <scope>NUCLEOTIDE SEQUENCE [LARGE SCALE GENOMIC DNA]</scope>
</reference>